<evidence type="ECO:0000313" key="2">
    <source>
        <dbReference type="EMBL" id="KNE66809.1"/>
    </source>
</evidence>
<protein>
    <submittedName>
        <fullName evidence="2">Uncharacterized protein</fullName>
    </submittedName>
</protein>
<dbReference type="AlphaFoldDB" id="A0A0L0SWS6"/>
<organism evidence="2 3">
    <name type="scientific">Allomyces macrogynus (strain ATCC 38327)</name>
    <name type="common">Allomyces javanicus var. macrogynus</name>
    <dbReference type="NCBI Taxonomy" id="578462"/>
    <lineage>
        <taxon>Eukaryota</taxon>
        <taxon>Fungi</taxon>
        <taxon>Fungi incertae sedis</taxon>
        <taxon>Blastocladiomycota</taxon>
        <taxon>Blastocladiomycetes</taxon>
        <taxon>Blastocladiales</taxon>
        <taxon>Blastocladiaceae</taxon>
        <taxon>Allomyces</taxon>
    </lineage>
</organism>
<reference evidence="2 3" key="1">
    <citation type="submission" date="2009-11" db="EMBL/GenBank/DDBJ databases">
        <title>Annotation of Allomyces macrogynus ATCC 38327.</title>
        <authorList>
            <consortium name="The Broad Institute Genome Sequencing Platform"/>
            <person name="Russ C."/>
            <person name="Cuomo C."/>
            <person name="Burger G."/>
            <person name="Gray M.W."/>
            <person name="Holland P.W.H."/>
            <person name="King N."/>
            <person name="Lang F.B.F."/>
            <person name="Roger A.J."/>
            <person name="Ruiz-Trillo I."/>
            <person name="Young S.K."/>
            <person name="Zeng Q."/>
            <person name="Gargeya S."/>
            <person name="Fitzgerald M."/>
            <person name="Haas B."/>
            <person name="Abouelleil A."/>
            <person name="Alvarado L."/>
            <person name="Arachchi H.M."/>
            <person name="Berlin A."/>
            <person name="Chapman S.B."/>
            <person name="Gearin G."/>
            <person name="Goldberg J."/>
            <person name="Griggs A."/>
            <person name="Gujja S."/>
            <person name="Hansen M."/>
            <person name="Heiman D."/>
            <person name="Howarth C."/>
            <person name="Larimer J."/>
            <person name="Lui A."/>
            <person name="MacDonald P.J.P."/>
            <person name="McCowen C."/>
            <person name="Montmayeur A."/>
            <person name="Murphy C."/>
            <person name="Neiman D."/>
            <person name="Pearson M."/>
            <person name="Priest M."/>
            <person name="Roberts A."/>
            <person name="Saif S."/>
            <person name="Shea T."/>
            <person name="Sisk P."/>
            <person name="Stolte C."/>
            <person name="Sykes S."/>
            <person name="Wortman J."/>
            <person name="Nusbaum C."/>
            <person name="Birren B."/>
        </authorList>
    </citation>
    <scope>NUCLEOTIDE SEQUENCE [LARGE SCALE GENOMIC DNA]</scope>
    <source>
        <strain evidence="2 3">ATCC 38327</strain>
    </source>
</reference>
<sequence>MFPRQNQAGDAGATALALEDLIHASALADNSSTAATPEPLAPPTSVLAEPFASLLSPSAAPPPGVPTVSNATPHSLAMQLFPDALFSGPPGAAHPPAVPAAAASTTPAQLATVAALLNAQQGANGAALLAVAADSVNATPVGAALNPTSLLPMQLVPGASLPASYGAAHPFTISVPFGDTFPSNGSPADASTLSPAASAVSAASSDALVRAQLAMTASGAGSPYSPFSSPPPQTPALPVGAASPLNQLMQALEQAQGFAAQLVAGGNAPLIPAMVPPPRVLEYAPVTSATLMADATLTDARNVAGPFVCSESSSLAWTVSMKDKTTFPKSQHGKSDAADTPATAAADTTPYCVLYLHVLLEGLNNQPLMPTPDTVVRMHVKIEIQSLVESDMPMETVFDGWRAFTAQPVVELPVRFTRVLAKPSQRGNRLNITLTPTGGEPMVVAGMPDIILCHSRRTADRKRTKQAADDSPTAASSSSSVPASSTPAPAGYGSKKRSFGERDAASTDRLPLISDDQVEDVRRMIVNGGPVAEIDKILGKCTVAHEVRRDLLETVLRLHLTGAPGTLPGPWSAAEFDLVVKRLSDAPGKSVWTGT</sequence>
<accession>A0A0L0SWS6</accession>
<dbReference type="Proteomes" id="UP000054350">
    <property type="component" value="Unassembled WGS sequence"/>
</dbReference>
<evidence type="ECO:0000256" key="1">
    <source>
        <dbReference type="SAM" id="MobiDB-lite"/>
    </source>
</evidence>
<reference evidence="3" key="2">
    <citation type="submission" date="2009-11" db="EMBL/GenBank/DDBJ databases">
        <title>The Genome Sequence of Allomyces macrogynus strain ATCC 38327.</title>
        <authorList>
            <consortium name="The Broad Institute Genome Sequencing Platform"/>
            <person name="Russ C."/>
            <person name="Cuomo C."/>
            <person name="Shea T."/>
            <person name="Young S.K."/>
            <person name="Zeng Q."/>
            <person name="Koehrsen M."/>
            <person name="Haas B."/>
            <person name="Borodovsky M."/>
            <person name="Guigo R."/>
            <person name="Alvarado L."/>
            <person name="Berlin A."/>
            <person name="Borenstein D."/>
            <person name="Chen Z."/>
            <person name="Engels R."/>
            <person name="Freedman E."/>
            <person name="Gellesch M."/>
            <person name="Goldberg J."/>
            <person name="Griggs A."/>
            <person name="Gujja S."/>
            <person name="Heiman D."/>
            <person name="Hepburn T."/>
            <person name="Howarth C."/>
            <person name="Jen D."/>
            <person name="Larson L."/>
            <person name="Lewis B."/>
            <person name="Mehta T."/>
            <person name="Park D."/>
            <person name="Pearson M."/>
            <person name="Roberts A."/>
            <person name="Saif S."/>
            <person name="Shenoy N."/>
            <person name="Sisk P."/>
            <person name="Stolte C."/>
            <person name="Sykes S."/>
            <person name="Walk T."/>
            <person name="White J."/>
            <person name="Yandava C."/>
            <person name="Burger G."/>
            <person name="Gray M.W."/>
            <person name="Holland P.W.H."/>
            <person name="King N."/>
            <person name="Lang F.B.F."/>
            <person name="Roger A.J."/>
            <person name="Ruiz-Trillo I."/>
            <person name="Lander E."/>
            <person name="Nusbaum C."/>
        </authorList>
    </citation>
    <scope>NUCLEOTIDE SEQUENCE [LARGE SCALE GENOMIC DNA]</scope>
    <source>
        <strain evidence="3">ATCC 38327</strain>
    </source>
</reference>
<proteinExistence type="predicted"/>
<evidence type="ECO:0000313" key="3">
    <source>
        <dbReference type="Proteomes" id="UP000054350"/>
    </source>
</evidence>
<gene>
    <name evidence="2" type="ORF">AMAG_19522</name>
</gene>
<dbReference type="EMBL" id="GG745351">
    <property type="protein sequence ID" value="KNE66809.1"/>
    <property type="molecule type" value="Genomic_DNA"/>
</dbReference>
<feature type="region of interest" description="Disordered" evidence="1">
    <location>
        <begin position="458"/>
        <end position="511"/>
    </location>
</feature>
<keyword evidence="3" id="KW-1185">Reference proteome</keyword>
<name>A0A0L0SWS6_ALLM3</name>
<dbReference type="VEuPathDB" id="FungiDB:AMAG_19522"/>
<feature type="compositionally biased region" description="Low complexity" evidence="1">
    <location>
        <begin position="469"/>
        <end position="490"/>
    </location>
</feature>